<protein>
    <submittedName>
        <fullName evidence="2">Uncharacterized protein</fullName>
    </submittedName>
</protein>
<dbReference type="EMBL" id="VFJB01000001">
    <property type="protein sequence ID" value="KAA0259540.1"/>
    <property type="molecule type" value="Genomic_DNA"/>
</dbReference>
<reference evidence="2 3" key="1">
    <citation type="submission" date="2019-06" db="EMBL/GenBank/DDBJ databases">
        <title>Genomic insights into carbon and energy metabolism of Deferribacter autotrophicus revealed new metabolic traits in the phylum Deferribacteres.</title>
        <authorList>
            <person name="Slobodkin A.I."/>
            <person name="Slobodkina G.B."/>
            <person name="Allioux M."/>
            <person name="Alain K."/>
            <person name="Jebbar M."/>
            <person name="Shadrin V."/>
            <person name="Kublanov I.V."/>
            <person name="Toshchakov S.V."/>
            <person name="Bonch-Osmolovskaya E.A."/>
        </authorList>
    </citation>
    <scope>NUCLEOTIDE SEQUENCE [LARGE SCALE GENOMIC DNA]</scope>
    <source>
        <strain evidence="2 3">SL50</strain>
    </source>
</reference>
<evidence type="ECO:0000256" key="1">
    <source>
        <dbReference type="SAM" id="Coils"/>
    </source>
</evidence>
<gene>
    <name evidence="2" type="ORF">FHQ18_01290</name>
</gene>
<keyword evidence="1" id="KW-0175">Coiled coil</keyword>
<organism evidence="2 3">
    <name type="scientific">Deferribacter autotrophicus</name>
    <dbReference type="NCBI Taxonomy" id="500465"/>
    <lineage>
        <taxon>Bacteria</taxon>
        <taxon>Pseudomonadati</taxon>
        <taxon>Deferribacterota</taxon>
        <taxon>Deferribacteres</taxon>
        <taxon>Deferribacterales</taxon>
        <taxon>Deferribacteraceae</taxon>
        <taxon>Deferribacter</taxon>
    </lineage>
</organism>
<dbReference type="AlphaFoldDB" id="A0A5A8F6R9"/>
<evidence type="ECO:0000313" key="3">
    <source>
        <dbReference type="Proteomes" id="UP000322876"/>
    </source>
</evidence>
<dbReference type="RefSeq" id="WP_149265360.1">
    <property type="nucleotide sequence ID" value="NZ_VFJB01000001.1"/>
</dbReference>
<dbReference type="OrthoDB" id="9804853at2"/>
<dbReference type="Proteomes" id="UP000322876">
    <property type="component" value="Unassembled WGS sequence"/>
</dbReference>
<comment type="caution">
    <text evidence="2">The sequence shown here is derived from an EMBL/GenBank/DDBJ whole genome shotgun (WGS) entry which is preliminary data.</text>
</comment>
<sequence>MKERYLELKKIVVEMNDSYEFLNVEEREDLENYQKEMKLLESKLNDEDLAWVDEQFKEWYEKYIMMETLVFIKPKTG</sequence>
<feature type="coiled-coil region" evidence="1">
    <location>
        <begin position="16"/>
        <end position="50"/>
    </location>
</feature>
<keyword evidence="3" id="KW-1185">Reference proteome</keyword>
<accession>A0A5A8F6R9</accession>
<evidence type="ECO:0000313" key="2">
    <source>
        <dbReference type="EMBL" id="KAA0259540.1"/>
    </source>
</evidence>
<name>A0A5A8F6R9_9BACT</name>
<proteinExistence type="predicted"/>